<proteinExistence type="predicted"/>
<name>A0ABS5IWC8_9BACT</name>
<gene>
    <name evidence="1" type="ORF">KE626_08005</name>
</gene>
<dbReference type="Proteomes" id="UP000676386">
    <property type="component" value="Unassembled WGS sequence"/>
</dbReference>
<dbReference type="RefSeq" id="WP_211972353.1">
    <property type="nucleotide sequence ID" value="NZ_JAGTXB010000003.1"/>
</dbReference>
<accession>A0ABS5IWC8</accession>
<organism evidence="1 2">
    <name type="scientific">Chitinophaga hostae</name>
    <dbReference type="NCBI Taxonomy" id="2831022"/>
    <lineage>
        <taxon>Bacteria</taxon>
        <taxon>Pseudomonadati</taxon>
        <taxon>Bacteroidota</taxon>
        <taxon>Chitinophagia</taxon>
        <taxon>Chitinophagales</taxon>
        <taxon>Chitinophagaceae</taxon>
        <taxon>Chitinophaga</taxon>
    </lineage>
</organism>
<evidence type="ECO:0000313" key="1">
    <source>
        <dbReference type="EMBL" id="MBS0027249.1"/>
    </source>
</evidence>
<protein>
    <submittedName>
        <fullName evidence="1">Uncharacterized protein</fullName>
    </submittedName>
</protein>
<reference evidence="1 2" key="1">
    <citation type="submission" date="2021-04" db="EMBL/GenBank/DDBJ databases">
        <title>Chitinophaga sp. nov., isolated from the rhizosphere soil.</title>
        <authorList>
            <person name="He S."/>
        </authorList>
    </citation>
    <scope>NUCLEOTIDE SEQUENCE [LARGE SCALE GENOMIC DNA]</scope>
    <source>
        <strain evidence="1 2">2R12</strain>
    </source>
</reference>
<keyword evidence="2" id="KW-1185">Reference proteome</keyword>
<sequence length="201" mass="23073">MTEAIIGLVGVVIGSGISWFQSSWSNRRETKKNARYLAIRLVCIFDKYLDDCTDVVKDDGLSYGQRTPDGCLKAQVQTPVPPAYPDDIDWKSIDHELMYRILSFPAEVEDGNRMIKAAAEIADPPDFEEWFEERKFYYCQFGLTAYKLSDDLCKKFGIKKKVYNDWNPVDDLKQELESVTSARQRRIEGYTKEVQATSGQL</sequence>
<comment type="caution">
    <text evidence="1">The sequence shown here is derived from an EMBL/GenBank/DDBJ whole genome shotgun (WGS) entry which is preliminary data.</text>
</comment>
<dbReference type="EMBL" id="JAGTXB010000003">
    <property type="protein sequence ID" value="MBS0027249.1"/>
    <property type="molecule type" value="Genomic_DNA"/>
</dbReference>
<evidence type="ECO:0000313" key="2">
    <source>
        <dbReference type="Proteomes" id="UP000676386"/>
    </source>
</evidence>